<dbReference type="SUPFAM" id="SSF52087">
    <property type="entry name" value="CRAL/TRIO domain"/>
    <property type="match status" value="1"/>
</dbReference>
<dbReference type="PANTHER" id="PTHR10174">
    <property type="entry name" value="ALPHA-TOCOPHEROL TRANSFER PROTEIN-RELATED"/>
    <property type="match status" value="1"/>
</dbReference>
<organism evidence="2 3">
    <name type="scientific">Argiope bruennichi</name>
    <name type="common">Wasp spider</name>
    <name type="synonym">Aranea bruennichi</name>
    <dbReference type="NCBI Taxonomy" id="94029"/>
    <lineage>
        <taxon>Eukaryota</taxon>
        <taxon>Metazoa</taxon>
        <taxon>Ecdysozoa</taxon>
        <taxon>Arthropoda</taxon>
        <taxon>Chelicerata</taxon>
        <taxon>Arachnida</taxon>
        <taxon>Araneae</taxon>
        <taxon>Araneomorphae</taxon>
        <taxon>Entelegynae</taxon>
        <taxon>Araneoidea</taxon>
        <taxon>Araneidae</taxon>
        <taxon>Argiope</taxon>
    </lineage>
</organism>
<reference evidence="2" key="2">
    <citation type="submission" date="2020-06" db="EMBL/GenBank/DDBJ databases">
        <authorList>
            <person name="Sheffer M."/>
        </authorList>
    </citation>
    <scope>NUCLEOTIDE SEQUENCE</scope>
</reference>
<gene>
    <name evidence="2" type="ORF">HNY73_014826</name>
</gene>
<dbReference type="PANTHER" id="PTHR10174:SF226">
    <property type="entry name" value="CLAVESIN-1-LIKE PROTEIN"/>
    <property type="match status" value="1"/>
</dbReference>
<keyword evidence="3" id="KW-1185">Reference proteome</keyword>
<dbReference type="CDD" id="cd00170">
    <property type="entry name" value="SEC14"/>
    <property type="match status" value="1"/>
</dbReference>
<protein>
    <submittedName>
        <fullName evidence="2">Clavesin-1 like protein</fullName>
    </submittedName>
</protein>
<dbReference type="InterPro" id="IPR036865">
    <property type="entry name" value="CRAL-TRIO_dom_sf"/>
</dbReference>
<name>A0A8T0EVK4_ARGBR</name>
<dbReference type="EMBL" id="JABXBU010002072">
    <property type="protein sequence ID" value="KAF8778059.1"/>
    <property type="molecule type" value="Genomic_DNA"/>
</dbReference>
<dbReference type="InterPro" id="IPR036273">
    <property type="entry name" value="CRAL/TRIO_N_dom_sf"/>
</dbReference>
<evidence type="ECO:0000313" key="3">
    <source>
        <dbReference type="Proteomes" id="UP000807504"/>
    </source>
</evidence>
<dbReference type="SUPFAM" id="SSF46938">
    <property type="entry name" value="CRAL/TRIO N-terminal domain"/>
    <property type="match status" value="1"/>
</dbReference>
<dbReference type="GO" id="GO:0016020">
    <property type="term" value="C:membrane"/>
    <property type="evidence" value="ECO:0007669"/>
    <property type="project" value="TreeGrafter"/>
</dbReference>
<dbReference type="SMART" id="SM01100">
    <property type="entry name" value="CRAL_TRIO_N"/>
    <property type="match status" value="1"/>
</dbReference>
<accession>A0A8T0EVK4</accession>
<proteinExistence type="predicted"/>
<dbReference type="Gene3D" id="1.10.8.20">
    <property type="entry name" value="N-terminal domain of phosphatidylinositol transfer protein sec14p"/>
    <property type="match status" value="1"/>
</dbReference>
<dbReference type="Gene3D" id="3.40.525.10">
    <property type="entry name" value="CRAL-TRIO lipid binding domain"/>
    <property type="match status" value="1"/>
</dbReference>
<dbReference type="AlphaFoldDB" id="A0A8T0EVK4"/>
<feature type="domain" description="CRAL-TRIO" evidence="1">
    <location>
        <begin position="122"/>
        <end position="262"/>
    </location>
</feature>
<dbReference type="PRINTS" id="PR00180">
    <property type="entry name" value="CRETINALDHBP"/>
</dbReference>
<dbReference type="GO" id="GO:1902936">
    <property type="term" value="F:phosphatidylinositol bisphosphate binding"/>
    <property type="evidence" value="ECO:0007669"/>
    <property type="project" value="TreeGrafter"/>
</dbReference>
<comment type="caution">
    <text evidence="2">The sequence shown here is derived from an EMBL/GenBank/DDBJ whole genome shotgun (WGS) entry which is preliminary data.</text>
</comment>
<dbReference type="Pfam" id="PF00650">
    <property type="entry name" value="CRAL_TRIO"/>
    <property type="match status" value="1"/>
</dbReference>
<reference evidence="2" key="1">
    <citation type="journal article" date="2020" name="bioRxiv">
        <title>Chromosome-level reference genome of the European wasp spider Argiope bruennichi: a resource for studies on range expansion and evolutionary adaptation.</title>
        <authorList>
            <person name="Sheffer M.M."/>
            <person name="Hoppe A."/>
            <person name="Krehenwinkel H."/>
            <person name="Uhl G."/>
            <person name="Kuss A.W."/>
            <person name="Jensen L."/>
            <person name="Jensen C."/>
            <person name="Gillespie R.G."/>
            <person name="Hoff K.J."/>
            <person name="Prost S."/>
        </authorList>
    </citation>
    <scope>NUCLEOTIDE SEQUENCE</scope>
</reference>
<dbReference type="InterPro" id="IPR011074">
    <property type="entry name" value="CRAL/TRIO_N_dom"/>
</dbReference>
<evidence type="ECO:0000313" key="2">
    <source>
        <dbReference type="EMBL" id="KAF8778059.1"/>
    </source>
</evidence>
<dbReference type="SMART" id="SM00516">
    <property type="entry name" value="SEC14"/>
    <property type="match status" value="1"/>
</dbReference>
<sequence>MNQSMDNFLPYNLNNIEDSILLPCVKEINESPETKSKGLEFLRNELKKLQDIEPCLEESFLLRFLRVSKYNASNAFQRMLKYYKHQEVLLDSLKRISLHLEEVRSLNYTFMSPYRLKNHSVLGFLLAGNIDYSEMTFAQRFYLDILSLTAILDNPVNQITGFTIIMDYKGFDIRSFLAHTPSWTKFFVDTFLKSYPIRMKAAHIVNAPSIFLTVYRICYPFIPKKLQKRIFIHPNGSWKSLHSSVPPEVLPEEYGGKLKFDSCINILENIEALDAQFRKRFSFGYIKTKASRQSFRPIVSKNEISEHRDSHQKW</sequence>
<evidence type="ECO:0000259" key="1">
    <source>
        <dbReference type="PROSITE" id="PS50191"/>
    </source>
</evidence>
<dbReference type="InterPro" id="IPR001251">
    <property type="entry name" value="CRAL-TRIO_dom"/>
</dbReference>
<dbReference type="Proteomes" id="UP000807504">
    <property type="component" value="Unassembled WGS sequence"/>
</dbReference>
<dbReference type="PROSITE" id="PS50191">
    <property type="entry name" value="CRAL_TRIO"/>
    <property type="match status" value="1"/>
</dbReference>